<feature type="compositionally biased region" description="Basic and acidic residues" evidence="1">
    <location>
        <begin position="123"/>
        <end position="140"/>
    </location>
</feature>
<dbReference type="InterPro" id="IPR035445">
    <property type="entry name" value="GYF-like_dom_sf"/>
</dbReference>
<feature type="compositionally biased region" description="Acidic residues" evidence="1">
    <location>
        <begin position="49"/>
        <end position="58"/>
    </location>
</feature>
<dbReference type="Gene3D" id="3.30.1490.40">
    <property type="match status" value="1"/>
</dbReference>
<accession>A0A2V1EDW8</accession>
<dbReference type="Proteomes" id="UP000244855">
    <property type="component" value="Unassembled WGS sequence"/>
</dbReference>
<reference evidence="3 4" key="1">
    <citation type="journal article" date="2018" name="Sci. Rep.">
        <title>Comparative genomics provides insights into the lifestyle and reveals functional heterogeneity of dark septate endophytic fungi.</title>
        <authorList>
            <person name="Knapp D.G."/>
            <person name="Nemeth J.B."/>
            <person name="Barry K."/>
            <person name="Hainaut M."/>
            <person name="Henrissat B."/>
            <person name="Johnson J."/>
            <person name="Kuo A."/>
            <person name="Lim J.H.P."/>
            <person name="Lipzen A."/>
            <person name="Nolan M."/>
            <person name="Ohm R.A."/>
            <person name="Tamas L."/>
            <person name="Grigoriev I.V."/>
            <person name="Spatafora J.W."/>
            <person name="Nagy L.G."/>
            <person name="Kovacs G.M."/>
        </authorList>
    </citation>
    <scope>NUCLEOTIDE SEQUENCE [LARGE SCALE GENOMIC DNA]</scope>
    <source>
        <strain evidence="3 4">DSE2036</strain>
    </source>
</reference>
<protein>
    <recommendedName>
        <fullName evidence="2">GYF domain-containing protein</fullName>
    </recommendedName>
</protein>
<dbReference type="AlphaFoldDB" id="A0A2V1EDW8"/>
<feature type="compositionally biased region" description="Basic and acidic residues" evidence="1">
    <location>
        <begin position="88"/>
        <end position="101"/>
    </location>
</feature>
<dbReference type="EMBL" id="KZ805303">
    <property type="protein sequence ID" value="PVI07550.1"/>
    <property type="molecule type" value="Genomic_DNA"/>
</dbReference>
<feature type="compositionally biased region" description="Acidic residues" evidence="1">
    <location>
        <begin position="174"/>
        <end position="195"/>
    </location>
</feature>
<dbReference type="OrthoDB" id="331341at2759"/>
<evidence type="ECO:0000313" key="3">
    <source>
        <dbReference type="EMBL" id="PVI07550.1"/>
    </source>
</evidence>
<sequence>MASSSNNFSAARPKRAGDHFTRTHHLDSNEPSTKKPRFDPRNPSTLAPDNDDDDDPTLDADVIGKSGGVKRNAVNIDGYDSDSSTENFNERAEARNKKQEKEDDDDDDDMFADDDKDDDQDEDTRRGGGGDKKKNVRFLDDQEIEGQEATSKSGGHVAVDFGGNPKARAKDEESSSESDDEEERDMLDPELDEEIGAGGKKKHAPKLDAFNMKAEQEEGRFDASGNYVRRAQDPLATYDSWLNGISKKEMKKAKEAQDKRDAELRERERAADSIVTSEELSTMILHLEMGETPMEALARYGKMLPQKKPTPKASARRKKKQSEMDVDQQATTTTTAAVPPAATPDPSETEAATKAKQAIDAITDSAGHLTDRGVEDVYHLSREAIMRQYKRETGEDWKHPNPPKVEYEFHWLTAPEDDVNGPYDVPTMRAWQASGQFEHGAEFRRVGEVEWSRVLDLDDDE</sequence>
<feature type="domain" description="GYF" evidence="2">
    <location>
        <begin position="414"/>
        <end position="452"/>
    </location>
</feature>
<dbReference type="Pfam" id="PF02213">
    <property type="entry name" value="GYF"/>
    <property type="match status" value="1"/>
</dbReference>
<feature type="region of interest" description="Disordered" evidence="1">
    <location>
        <begin position="1"/>
        <end position="208"/>
    </location>
</feature>
<dbReference type="SUPFAM" id="SSF55277">
    <property type="entry name" value="GYF domain"/>
    <property type="match status" value="1"/>
</dbReference>
<dbReference type="STRING" id="97972.A0A2V1EDW8"/>
<feature type="region of interest" description="Disordered" evidence="1">
    <location>
        <begin position="250"/>
        <end position="274"/>
    </location>
</feature>
<dbReference type="InterPro" id="IPR003169">
    <property type="entry name" value="GYF"/>
</dbReference>
<proteinExistence type="predicted"/>
<name>A0A2V1EDW8_9PLEO</name>
<evidence type="ECO:0000259" key="2">
    <source>
        <dbReference type="Pfam" id="PF02213"/>
    </source>
</evidence>
<evidence type="ECO:0000313" key="4">
    <source>
        <dbReference type="Proteomes" id="UP000244855"/>
    </source>
</evidence>
<dbReference type="GO" id="GO:0005682">
    <property type="term" value="C:U5 snRNP"/>
    <property type="evidence" value="ECO:0007669"/>
    <property type="project" value="InterPro"/>
</dbReference>
<dbReference type="PANTHER" id="PTHR13138">
    <property type="entry name" value="PROTEIN LIN1"/>
    <property type="match status" value="1"/>
</dbReference>
<keyword evidence="4" id="KW-1185">Reference proteome</keyword>
<gene>
    <name evidence="3" type="ORF">DM02DRAFT_283354</name>
</gene>
<organism evidence="3 4">
    <name type="scientific">Periconia macrospinosa</name>
    <dbReference type="NCBI Taxonomy" id="97972"/>
    <lineage>
        <taxon>Eukaryota</taxon>
        <taxon>Fungi</taxon>
        <taxon>Dikarya</taxon>
        <taxon>Ascomycota</taxon>
        <taxon>Pezizomycotina</taxon>
        <taxon>Dothideomycetes</taxon>
        <taxon>Pleosporomycetidae</taxon>
        <taxon>Pleosporales</taxon>
        <taxon>Massarineae</taxon>
        <taxon>Periconiaceae</taxon>
        <taxon>Periconia</taxon>
    </lineage>
</organism>
<feature type="compositionally biased region" description="Basic and acidic residues" evidence="1">
    <location>
        <begin position="250"/>
        <end position="271"/>
    </location>
</feature>
<feature type="region of interest" description="Disordered" evidence="1">
    <location>
        <begin position="303"/>
        <end position="355"/>
    </location>
</feature>
<evidence type="ECO:0000256" key="1">
    <source>
        <dbReference type="SAM" id="MobiDB-lite"/>
    </source>
</evidence>
<feature type="compositionally biased region" description="Acidic residues" evidence="1">
    <location>
        <begin position="102"/>
        <end position="122"/>
    </location>
</feature>
<dbReference type="PANTHER" id="PTHR13138:SF3">
    <property type="entry name" value="CD2 ANTIGEN CYTOPLASMIC TAIL-BINDING PROTEIN 2"/>
    <property type="match status" value="1"/>
</dbReference>
<feature type="compositionally biased region" description="Basic and acidic residues" evidence="1">
    <location>
        <begin position="15"/>
        <end position="40"/>
    </location>
</feature>
<feature type="compositionally biased region" description="Low complexity" evidence="1">
    <location>
        <begin position="327"/>
        <end position="346"/>
    </location>
</feature>
<dbReference type="InterPro" id="IPR039905">
    <property type="entry name" value="CD2BP2/Lin1"/>
</dbReference>